<dbReference type="SUPFAM" id="SSF48498">
    <property type="entry name" value="Tetracyclin repressor-like, C-terminal domain"/>
    <property type="match status" value="1"/>
</dbReference>
<dbReference type="InterPro" id="IPR009057">
    <property type="entry name" value="Homeodomain-like_sf"/>
</dbReference>
<dbReference type="RefSeq" id="WP_044185221.1">
    <property type="nucleotide sequence ID" value="NZ_JMCB01000003.1"/>
</dbReference>
<dbReference type="SUPFAM" id="SSF46689">
    <property type="entry name" value="Homeodomain-like"/>
    <property type="match status" value="1"/>
</dbReference>
<dbReference type="AlphaFoldDB" id="A0A085WRJ5"/>
<dbReference type="Pfam" id="PF13305">
    <property type="entry name" value="TetR_C_33"/>
    <property type="match status" value="1"/>
</dbReference>
<reference evidence="6 7" key="1">
    <citation type="submission" date="2014-04" db="EMBL/GenBank/DDBJ databases">
        <title>Genome assembly of Hyalangium minutum DSM 14724.</title>
        <authorList>
            <person name="Sharma G."/>
            <person name="Subramanian S."/>
        </authorList>
    </citation>
    <scope>NUCLEOTIDE SEQUENCE [LARGE SCALE GENOMIC DNA]</scope>
    <source>
        <strain evidence="6 7">DSM 14724</strain>
    </source>
</reference>
<dbReference type="InterPro" id="IPR036271">
    <property type="entry name" value="Tet_transcr_reg_TetR-rel_C_sf"/>
</dbReference>
<dbReference type="PANTHER" id="PTHR30055:SF212">
    <property type="entry name" value="TETR-FAMILY FAMILY TRANSCRIPTIONAL REGULATOR"/>
    <property type="match status" value="1"/>
</dbReference>
<dbReference type="GO" id="GO:0003700">
    <property type="term" value="F:DNA-binding transcription factor activity"/>
    <property type="evidence" value="ECO:0007669"/>
    <property type="project" value="TreeGrafter"/>
</dbReference>
<keyword evidence="7" id="KW-1185">Reference proteome</keyword>
<keyword evidence="1" id="KW-0805">Transcription regulation</keyword>
<organism evidence="6 7">
    <name type="scientific">Hyalangium minutum</name>
    <dbReference type="NCBI Taxonomy" id="394096"/>
    <lineage>
        <taxon>Bacteria</taxon>
        <taxon>Pseudomonadati</taxon>
        <taxon>Myxococcota</taxon>
        <taxon>Myxococcia</taxon>
        <taxon>Myxococcales</taxon>
        <taxon>Cystobacterineae</taxon>
        <taxon>Archangiaceae</taxon>
        <taxon>Hyalangium</taxon>
    </lineage>
</organism>
<dbReference type="PANTHER" id="PTHR30055">
    <property type="entry name" value="HTH-TYPE TRANSCRIPTIONAL REGULATOR RUTR"/>
    <property type="match status" value="1"/>
</dbReference>
<dbReference type="Proteomes" id="UP000028725">
    <property type="component" value="Unassembled WGS sequence"/>
</dbReference>
<dbReference type="Pfam" id="PF00440">
    <property type="entry name" value="TetR_N"/>
    <property type="match status" value="1"/>
</dbReference>
<evidence type="ECO:0000256" key="2">
    <source>
        <dbReference type="ARBA" id="ARBA00023125"/>
    </source>
</evidence>
<dbReference type="EMBL" id="JMCB01000003">
    <property type="protein sequence ID" value="KFE70308.1"/>
    <property type="molecule type" value="Genomic_DNA"/>
</dbReference>
<dbReference type="PROSITE" id="PS50977">
    <property type="entry name" value="HTH_TETR_2"/>
    <property type="match status" value="1"/>
</dbReference>
<evidence type="ECO:0000256" key="4">
    <source>
        <dbReference type="PROSITE-ProRule" id="PRU00335"/>
    </source>
</evidence>
<accession>A0A085WRJ5</accession>
<dbReference type="STRING" id="394096.DB31_5350"/>
<dbReference type="InterPro" id="IPR050109">
    <property type="entry name" value="HTH-type_TetR-like_transc_reg"/>
</dbReference>
<evidence type="ECO:0000313" key="7">
    <source>
        <dbReference type="Proteomes" id="UP000028725"/>
    </source>
</evidence>
<dbReference type="PATRIC" id="fig|394096.3.peg.1829"/>
<evidence type="ECO:0000313" key="6">
    <source>
        <dbReference type="EMBL" id="KFE70308.1"/>
    </source>
</evidence>
<name>A0A085WRJ5_9BACT</name>
<protein>
    <submittedName>
        <fullName evidence="6">Transcriptional regulator, TetR family protein</fullName>
    </submittedName>
</protein>
<dbReference type="InterPro" id="IPR001647">
    <property type="entry name" value="HTH_TetR"/>
</dbReference>
<feature type="domain" description="HTH tetR-type" evidence="5">
    <location>
        <begin position="12"/>
        <end position="72"/>
    </location>
</feature>
<dbReference type="PRINTS" id="PR00455">
    <property type="entry name" value="HTHTETR"/>
</dbReference>
<evidence type="ECO:0000256" key="1">
    <source>
        <dbReference type="ARBA" id="ARBA00023015"/>
    </source>
</evidence>
<dbReference type="InterPro" id="IPR025996">
    <property type="entry name" value="MT1864/Rv1816-like_C"/>
</dbReference>
<gene>
    <name evidence="6" type="ORF">DB31_5350</name>
</gene>
<dbReference type="Gene3D" id="1.10.357.10">
    <property type="entry name" value="Tetracycline Repressor, domain 2"/>
    <property type="match status" value="1"/>
</dbReference>
<proteinExistence type="predicted"/>
<keyword evidence="3" id="KW-0804">Transcription</keyword>
<evidence type="ECO:0000256" key="3">
    <source>
        <dbReference type="ARBA" id="ARBA00023163"/>
    </source>
</evidence>
<keyword evidence="2 4" id="KW-0238">DNA-binding</keyword>
<comment type="caution">
    <text evidence="6">The sequence shown here is derived from an EMBL/GenBank/DDBJ whole genome shotgun (WGS) entry which is preliminary data.</text>
</comment>
<evidence type="ECO:0000259" key="5">
    <source>
        <dbReference type="PROSITE" id="PS50977"/>
    </source>
</evidence>
<feature type="DNA-binding region" description="H-T-H motif" evidence="4">
    <location>
        <begin position="35"/>
        <end position="54"/>
    </location>
</feature>
<sequence>MGIAERRQRQKGQLREQILAAARDIVLKEGFRALSMRKLADAVEYAPATLYLHFKNRDEIAQELSARGFQELWTFLAPAASSPDPEARLRAAAQRYLQFGVSNPETYRLLFMEDPEITSAVLRSTPKEGGEQSFRLLVEAFEALQAEGRLVPGADPQRLTEIFWAGLHGVVSLKLTCKDFLTTPMEVLSEHMIRALLSGMLQPPR</sequence>
<dbReference type="GO" id="GO:0000976">
    <property type="term" value="F:transcription cis-regulatory region binding"/>
    <property type="evidence" value="ECO:0007669"/>
    <property type="project" value="TreeGrafter"/>
</dbReference>